<dbReference type="GO" id="GO:0070301">
    <property type="term" value="P:cellular response to hydrogen peroxide"/>
    <property type="evidence" value="ECO:0007669"/>
    <property type="project" value="TreeGrafter"/>
</dbReference>
<gene>
    <name evidence="6" type="ORF">AND_000993</name>
</gene>
<sequence length="404" mass="43428">MNLFLSAPSATNISSAGVENLIAKANMASPLNIQLELENTRKTFEQLQAASVRPACQTMVGRADEKNPFHTELDYRSAKRQQDHQLVKRIFGNRCECGAERTSTVATTSSGTAGASSMNKVTPHSKHSAVHLEHTIRNQPTFKHKHRAERKGIVRDAVLRNIGRCVHQCLRRQSEGKSSMGGGQHSEEGATAAVPPLKASRSETNLTACFASDASDDMLDFRLLIAQCNDLSLTSSSPGTAQKQIDVPNYTHTSFRVLRPTDFTWQQLSRTSVNARRYRKRQLKRCNSTSSLDSDGSAEIAFKSHTDAATAALGGSLGSNVADGEGLAGSSILAGSSAAGLNTANNSASLNASSASSAASASCSQQARLNIMPCDVTIDEMASYFETLVYIPKKMSSMAEMMYI</sequence>
<dbReference type="OMA" id="MPCDVTI"/>
<dbReference type="EnsemblMetazoa" id="ADAC000993-RA">
    <property type="protein sequence ID" value="ADAC000993-PA"/>
    <property type="gene ID" value="ADAC000993"/>
</dbReference>
<evidence type="ECO:0000256" key="3">
    <source>
        <dbReference type="ARBA" id="ARBA00029721"/>
    </source>
</evidence>
<dbReference type="VEuPathDB" id="VectorBase:ADAC000993"/>
<dbReference type="EMBL" id="ADMH02000262">
    <property type="protein sequence ID" value="ETN67209.1"/>
    <property type="molecule type" value="Genomic_DNA"/>
</dbReference>
<dbReference type="PANTHER" id="PTHR31383:SF2">
    <property type="entry name" value="OXIDATIVE STRESS-RESPONSIVE SERINE-RICH PROTEIN 1"/>
    <property type="match status" value="1"/>
</dbReference>
<dbReference type="eggNOG" id="ENOG502QUK0">
    <property type="taxonomic scope" value="Eukaryota"/>
</dbReference>
<evidence type="ECO:0000256" key="1">
    <source>
        <dbReference type="ARBA" id="ARBA00015005"/>
    </source>
</evidence>
<reference evidence="6" key="3">
    <citation type="journal article" date="2013" name="Nucleic Acids Res.">
        <title>The genome of Anopheles darlingi, the main neotropical malaria vector.</title>
        <authorList>
            <person name="Marinotti O."/>
            <person name="Cerqueira G.C."/>
            <person name="de Almeida L.G."/>
            <person name="Ferro M.I."/>
            <person name="Loreto E.L."/>
            <person name="Zaha A."/>
            <person name="Teixeira S.M."/>
            <person name="Wespiser A.R."/>
            <person name="Almeida E Silva A."/>
            <person name="Schlindwein A.D."/>
            <person name="Pacheco A.C."/>
            <person name="Silva A.L."/>
            <person name="Graveley B.R."/>
            <person name="Walenz B.P."/>
            <person name="Lima Bde A."/>
            <person name="Ribeiro C.A."/>
            <person name="Nunes-Silva C.G."/>
            <person name="de Carvalho C.R."/>
            <person name="Soares C.M."/>
            <person name="de Menezes C.B."/>
            <person name="Matiolli C."/>
            <person name="Caffrey D."/>
            <person name="Araujo D.A."/>
            <person name="de Oliveira D.M."/>
            <person name="Golenbock D."/>
            <person name="Grisard E.C."/>
            <person name="Fantinatti-Garboggini F."/>
            <person name="de Carvalho F.M."/>
            <person name="Barcellos F.G."/>
            <person name="Prosdocimi F."/>
            <person name="May G."/>
            <person name="Azevedo Junior G.M."/>
            <person name="Guimaraes G.M."/>
            <person name="Goldman G.H."/>
            <person name="Padilha I.Q."/>
            <person name="Batista Jda S."/>
            <person name="Ferro J.A."/>
            <person name="Ribeiro J.M."/>
            <person name="Fietto J.L."/>
            <person name="Dabbas K.M."/>
            <person name="Cerdeira L."/>
            <person name="Agnez-Lima L.F."/>
            <person name="Brocchi M."/>
            <person name="de Carvalho M.O."/>
            <person name="Teixeira Mde M."/>
            <person name="Diniz Maia Mde M."/>
            <person name="Goldman M.H."/>
            <person name="Cruz Schneider M.P."/>
            <person name="Felipe M.S."/>
            <person name="Hungria M."/>
            <person name="Nicolas M.F."/>
            <person name="Pereira M."/>
            <person name="Montes M.A."/>
            <person name="Cantao M.E."/>
            <person name="Vincentz M."/>
            <person name="Rafael M.S."/>
            <person name="Silverman N."/>
            <person name="Stoco P.H."/>
            <person name="Souza R.C."/>
            <person name="Vicentini R."/>
            <person name="Gazzinelli R.T."/>
            <person name="Neves Rde O."/>
            <person name="Silva R."/>
            <person name="Astolfi-Filho S."/>
            <person name="Maciel T.E."/>
            <person name="Urmenyi T.P."/>
            <person name="Tadei W.P."/>
            <person name="Camargo E.P."/>
            <person name="de Vasconcelos A.T."/>
        </authorList>
    </citation>
    <scope>NUCLEOTIDE SEQUENCE</scope>
</reference>
<name>W5JW69_ANODA</name>
<evidence type="ECO:0000256" key="4">
    <source>
        <dbReference type="ARBA" id="ARBA00031405"/>
    </source>
</evidence>
<evidence type="ECO:0000256" key="2">
    <source>
        <dbReference type="ARBA" id="ARBA00022553"/>
    </source>
</evidence>
<dbReference type="AlphaFoldDB" id="W5JW69"/>
<reference evidence="6" key="2">
    <citation type="submission" date="2010-05" db="EMBL/GenBank/DDBJ databases">
        <authorList>
            <person name="Almeida L.G."/>
            <person name="Nicolas M.F."/>
            <person name="Souza R.C."/>
            <person name="Vasconcelos A.T.R."/>
        </authorList>
    </citation>
    <scope>NUCLEOTIDE SEQUENCE</scope>
</reference>
<evidence type="ECO:0000313" key="7">
    <source>
        <dbReference type="EnsemblMetazoa" id="ADAC000993-PA"/>
    </source>
</evidence>
<evidence type="ECO:0000256" key="5">
    <source>
        <dbReference type="SAM" id="MobiDB-lite"/>
    </source>
</evidence>
<organism evidence="6">
    <name type="scientific">Anopheles darlingi</name>
    <name type="common">Mosquito</name>
    <dbReference type="NCBI Taxonomy" id="43151"/>
    <lineage>
        <taxon>Eukaryota</taxon>
        <taxon>Metazoa</taxon>
        <taxon>Ecdysozoa</taxon>
        <taxon>Arthropoda</taxon>
        <taxon>Hexapoda</taxon>
        <taxon>Insecta</taxon>
        <taxon>Pterygota</taxon>
        <taxon>Neoptera</taxon>
        <taxon>Endopterygota</taxon>
        <taxon>Diptera</taxon>
        <taxon>Nematocera</taxon>
        <taxon>Culicoidea</taxon>
        <taxon>Culicidae</taxon>
        <taxon>Anophelinae</taxon>
        <taxon>Anopheles</taxon>
    </lineage>
</organism>
<feature type="region of interest" description="Disordered" evidence="5">
    <location>
        <begin position="173"/>
        <end position="192"/>
    </location>
</feature>
<dbReference type="HOGENOM" id="CLU_785755_0_0_1"/>
<evidence type="ECO:0000313" key="8">
    <source>
        <dbReference type="Proteomes" id="UP000000673"/>
    </source>
</evidence>
<dbReference type="PANTHER" id="PTHR31383">
    <property type="entry name" value="OXIDATIVE STRESS-RESPONSE SERINE-RICH PROTEIN 1"/>
    <property type="match status" value="1"/>
</dbReference>
<proteinExistence type="predicted"/>
<keyword evidence="2" id="KW-0597">Phosphoprotein</keyword>
<dbReference type="VEuPathDB" id="VectorBase:ADAR2_001158"/>
<dbReference type="Proteomes" id="UP000000673">
    <property type="component" value="Unassembled WGS sequence"/>
</dbReference>
<protein>
    <recommendedName>
        <fullName evidence="1">Oxidative stress-responsive serine-rich protein 1</fullName>
    </recommendedName>
    <alternativeName>
        <fullName evidence="4">Oxidative stress-responsive protein 1</fullName>
    </alternativeName>
    <alternativeName>
        <fullName evidence="3">Peroxide-inducible transcript 1 protein</fullName>
    </alternativeName>
</protein>
<reference evidence="7" key="4">
    <citation type="submission" date="2015-06" db="UniProtKB">
        <authorList>
            <consortium name="EnsemblMetazoa"/>
        </authorList>
    </citation>
    <scope>IDENTIFICATION</scope>
</reference>
<reference evidence="6 8" key="1">
    <citation type="journal article" date="2010" name="BMC Genomics">
        <title>Combination of measures distinguishes pre-miRNAs from other stem-loops in the genome of the newly sequenced Anopheles darlingi.</title>
        <authorList>
            <person name="Mendes N.D."/>
            <person name="Freitas A.T."/>
            <person name="Vasconcelos A.T."/>
            <person name="Sagot M.F."/>
        </authorList>
    </citation>
    <scope>NUCLEOTIDE SEQUENCE</scope>
</reference>
<keyword evidence="8" id="KW-1185">Reference proteome</keyword>
<dbReference type="InterPro" id="IPR008494">
    <property type="entry name" value="DUF776"/>
</dbReference>
<evidence type="ECO:0000313" key="6">
    <source>
        <dbReference type="EMBL" id="ETN67209.1"/>
    </source>
</evidence>
<accession>W5JW69</accession>